<keyword evidence="2" id="KW-0067">ATP-binding</keyword>
<dbReference type="GO" id="GO:0004467">
    <property type="term" value="F:long-chain fatty acid-CoA ligase activity"/>
    <property type="evidence" value="ECO:0007669"/>
    <property type="project" value="TreeGrafter"/>
</dbReference>
<dbReference type="AlphaFoldDB" id="Q0A6R8"/>
<keyword evidence="1" id="KW-0547">Nucleotide-binding</keyword>
<dbReference type="HOGENOM" id="CLU_000022_45_5_6"/>
<dbReference type="GO" id="GO:0016020">
    <property type="term" value="C:membrane"/>
    <property type="evidence" value="ECO:0007669"/>
    <property type="project" value="TreeGrafter"/>
</dbReference>
<dbReference type="PROSITE" id="PS00455">
    <property type="entry name" value="AMP_BINDING"/>
    <property type="match status" value="1"/>
</dbReference>
<evidence type="ECO:0000256" key="2">
    <source>
        <dbReference type="ARBA" id="ARBA00022840"/>
    </source>
</evidence>
<evidence type="ECO:0000256" key="1">
    <source>
        <dbReference type="ARBA" id="ARBA00022741"/>
    </source>
</evidence>
<dbReference type="CDD" id="cd05907">
    <property type="entry name" value="VL_LC_FACS_like"/>
    <property type="match status" value="1"/>
</dbReference>
<feature type="domain" description="AMP-dependent synthetase/ligase" evidence="3">
    <location>
        <begin position="26"/>
        <end position="434"/>
    </location>
</feature>
<dbReference type="InterPro" id="IPR020845">
    <property type="entry name" value="AMP-binding_CS"/>
</dbReference>
<accession>Q0A6R8</accession>
<organism evidence="4 5">
    <name type="scientific">Alkalilimnicola ehrlichii (strain ATCC BAA-1101 / DSM 17681 / MLHE-1)</name>
    <dbReference type="NCBI Taxonomy" id="187272"/>
    <lineage>
        <taxon>Bacteria</taxon>
        <taxon>Pseudomonadati</taxon>
        <taxon>Pseudomonadota</taxon>
        <taxon>Gammaproteobacteria</taxon>
        <taxon>Chromatiales</taxon>
        <taxon>Ectothiorhodospiraceae</taxon>
        <taxon>Alkalilimnicola</taxon>
    </lineage>
</organism>
<name>Q0A6R8_ALKEH</name>
<dbReference type="eggNOG" id="COG1022">
    <property type="taxonomic scope" value="Bacteria"/>
</dbReference>
<evidence type="ECO:0000313" key="4">
    <source>
        <dbReference type="EMBL" id="ABI57469.1"/>
    </source>
</evidence>
<sequence length="620" mass="68269">MEETVEKTTDYIEPGEAGTLHRLFLERVRRSPDAPAYRQYDYAHQSWRTYTWRETAEAVRRWQATLAREGLQRGDTVAVMLPNGWPWVLFDQAALALGLVVVPLYTSDRPDNVAYILEDSGARVLILEQAETWQAIQRGGHRLNAVQRVVVTQGVAPADSRGTVVALEAWLAPEGDPGDPPEPPRDGHALASIVYTSGSTGRPKGVMLSHRNMLENAYAGLQRIAIYPDDLFLSFLPLSHTLERTIGYYLPIMTGSTVAYARSVPDLPEDLATHRPTALVSVPRIYERVYGRIQEGLKAKSGLARALFHSAVRVGWHRYQRGQGLCGWHPRELAWPLLHRLVAGKVTARLGGRVRVAISGGAPLSREVAQLFLSLGVPVLEGYGLTESSPVISVNTLEDNRPGTVGKPLPGVEVRIGEQGELLARGPNIMLGYWNNPEATAAALDRDGWLHTGDQARLDDEGRITITGRLKEIIVMANGEKVPPADMELAIANDPVFEQVMVVGEGRPYLGALVVLNEAVWPSVAGEHGLPEAVTAARDDPRVERYLLERVGHLLHAFPGYAQIRRLRVLPEPWSVDNAMLTPTLKLKRARIAEHFQDELATLYAGHDTPGGSARQSGQH</sequence>
<dbReference type="KEGG" id="aeh:Mlg_2127"/>
<dbReference type="GO" id="GO:0005524">
    <property type="term" value="F:ATP binding"/>
    <property type="evidence" value="ECO:0007669"/>
    <property type="project" value="UniProtKB-KW"/>
</dbReference>
<dbReference type="SUPFAM" id="SSF56801">
    <property type="entry name" value="Acetyl-CoA synthetase-like"/>
    <property type="match status" value="1"/>
</dbReference>
<evidence type="ECO:0000259" key="3">
    <source>
        <dbReference type="Pfam" id="PF00501"/>
    </source>
</evidence>
<dbReference type="Pfam" id="PF00501">
    <property type="entry name" value="AMP-binding"/>
    <property type="match status" value="1"/>
</dbReference>
<protein>
    <submittedName>
        <fullName evidence="4">AMP-dependent synthetase and ligase</fullName>
    </submittedName>
</protein>
<proteinExistence type="predicted"/>
<dbReference type="Proteomes" id="UP000001962">
    <property type="component" value="Chromosome"/>
</dbReference>
<gene>
    <name evidence="4" type="ordered locus">Mlg_2127</name>
</gene>
<dbReference type="PANTHER" id="PTHR43272">
    <property type="entry name" value="LONG-CHAIN-FATTY-ACID--COA LIGASE"/>
    <property type="match status" value="1"/>
</dbReference>
<dbReference type="InterPro" id="IPR000873">
    <property type="entry name" value="AMP-dep_synth/lig_dom"/>
</dbReference>
<reference evidence="5" key="1">
    <citation type="submission" date="2006-08" db="EMBL/GenBank/DDBJ databases">
        <title>Complete sequence of Alkalilimnicola ehrilichei MLHE-1.</title>
        <authorList>
            <person name="Copeland A."/>
            <person name="Lucas S."/>
            <person name="Lapidus A."/>
            <person name="Barry K."/>
            <person name="Detter J.C."/>
            <person name="Glavina del Rio T."/>
            <person name="Hammon N."/>
            <person name="Israni S."/>
            <person name="Dalin E."/>
            <person name="Tice H."/>
            <person name="Pitluck S."/>
            <person name="Sims D."/>
            <person name="Brettin T."/>
            <person name="Bruce D."/>
            <person name="Han C."/>
            <person name="Tapia R."/>
            <person name="Gilna P."/>
            <person name="Schmutz J."/>
            <person name="Larimer F."/>
            <person name="Land M."/>
            <person name="Hauser L."/>
            <person name="Kyrpides N."/>
            <person name="Mikhailova N."/>
            <person name="Oremland R.S."/>
            <person name="Hoeft S.E."/>
            <person name="Switzer-Blum J."/>
            <person name="Kulp T."/>
            <person name="King G."/>
            <person name="Tabita R."/>
            <person name="Witte B."/>
            <person name="Santini J.M."/>
            <person name="Basu P."/>
            <person name="Hollibaugh J.T."/>
            <person name="Xie G."/>
            <person name="Stolz J.F."/>
            <person name="Richardson P."/>
        </authorList>
    </citation>
    <scope>NUCLEOTIDE SEQUENCE [LARGE SCALE GENOMIC DNA]</scope>
    <source>
        <strain evidence="5">ATCC BAA-1101 / DSM 17681 / MLHE-1</strain>
    </source>
</reference>
<evidence type="ECO:0000313" key="5">
    <source>
        <dbReference type="Proteomes" id="UP000001962"/>
    </source>
</evidence>
<dbReference type="Gene3D" id="3.40.50.12780">
    <property type="entry name" value="N-terminal domain of ligase-like"/>
    <property type="match status" value="1"/>
</dbReference>
<keyword evidence="4" id="KW-0436">Ligase</keyword>
<keyword evidence="5" id="KW-1185">Reference proteome</keyword>
<dbReference type="EMBL" id="CP000453">
    <property type="protein sequence ID" value="ABI57469.1"/>
    <property type="molecule type" value="Genomic_DNA"/>
</dbReference>
<dbReference type="InterPro" id="IPR042099">
    <property type="entry name" value="ANL_N_sf"/>
</dbReference>
<dbReference type="PANTHER" id="PTHR43272:SF33">
    <property type="entry name" value="AMP-BINDING DOMAIN-CONTAINING PROTEIN-RELATED"/>
    <property type="match status" value="1"/>
</dbReference>
<dbReference type="Pfam" id="PF23562">
    <property type="entry name" value="AMP-binding_C_3"/>
    <property type="match status" value="1"/>
</dbReference>